<reference evidence="1" key="1">
    <citation type="submission" date="2023-07" db="EMBL/GenBank/DDBJ databases">
        <title>Black Yeasts Isolated from many extreme environments.</title>
        <authorList>
            <person name="Coleine C."/>
            <person name="Stajich J.E."/>
            <person name="Selbmann L."/>
        </authorList>
    </citation>
    <scope>NUCLEOTIDE SEQUENCE</scope>
    <source>
        <strain evidence="1">CCFEE 5714</strain>
    </source>
</reference>
<evidence type="ECO:0000313" key="1">
    <source>
        <dbReference type="EMBL" id="KAK3699715.1"/>
    </source>
</evidence>
<evidence type="ECO:0000313" key="2">
    <source>
        <dbReference type="Proteomes" id="UP001281147"/>
    </source>
</evidence>
<dbReference type="EMBL" id="JAUTXU010000194">
    <property type="protein sequence ID" value="KAK3699715.1"/>
    <property type="molecule type" value="Genomic_DNA"/>
</dbReference>
<proteinExistence type="predicted"/>
<dbReference type="Proteomes" id="UP001281147">
    <property type="component" value="Unassembled WGS sequence"/>
</dbReference>
<comment type="caution">
    <text evidence="1">The sequence shown here is derived from an EMBL/GenBank/DDBJ whole genome shotgun (WGS) entry which is preliminary data.</text>
</comment>
<protein>
    <submittedName>
        <fullName evidence="1">Uncharacterized protein</fullName>
    </submittedName>
</protein>
<sequence>MATFDTKSPFDQAAFSDVTIKFGNNREIKCHKLILCNVSEYFKGMLAGKFAESERKTIELHDDDPDAVEAMLRYIYSFEYADTTGERASWTAVALHLNVYAVAKKYQMPTLSTKALKSAHGEVAAIDKRSFTRMTRGSRFCNSSRL</sequence>
<accession>A0ACC3MN62</accession>
<keyword evidence="2" id="KW-1185">Reference proteome</keyword>
<organism evidence="1 2">
    <name type="scientific">Vermiconidia calcicola</name>
    <dbReference type="NCBI Taxonomy" id="1690605"/>
    <lineage>
        <taxon>Eukaryota</taxon>
        <taxon>Fungi</taxon>
        <taxon>Dikarya</taxon>
        <taxon>Ascomycota</taxon>
        <taxon>Pezizomycotina</taxon>
        <taxon>Dothideomycetes</taxon>
        <taxon>Dothideomycetidae</taxon>
        <taxon>Mycosphaerellales</taxon>
        <taxon>Extremaceae</taxon>
        <taxon>Vermiconidia</taxon>
    </lineage>
</organism>
<gene>
    <name evidence="1" type="ORF">LTR37_016320</name>
</gene>
<name>A0ACC3MN62_9PEZI</name>